<dbReference type="GO" id="GO:0009252">
    <property type="term" value="P:peptidoglycan biosynthetic process"/>
    <property type="evidence" value="ECO:0007669"/>
    <property type="project" value="UniProtKB-UniRule"/>
</dbReference>
<evidence type="ECO:0000256" key="2">
    <source>
        <dbReference type="ARBA" id="ARBA00022598"/>
    </source>
</evidence>
<proteinExistence type="inferred from homology"/>
<dbReference type="Gene3D" id="3.90.190.20">
    <property type="entry name" value="Mur ligase, C-terminal domain"/>
    <property type="match status" value="1"/>
</dbReference>
<reference evidence="15 16" key="1">
    <citation type="submission" date="2014-08" db="EMBL/GenBank/DDBJ databases">
        <title>Complete genome sequence of Corynebacterium aquilae S-613T(T) (=DSM 44791(T)), isolated from the choana of a healthy golden eagle.</title>
        <authorList>
            <person name="Ruckert C."/>
            <person name="Albersmeier A."/>
            <person name="Winkler A."/>
            <person name="Kalinowski J."/>
        </authorList>
    </citation>
    <scope>NUCLEOTIDE SEQUENCE [LARGE SCALE GENOMIC DNA]</scope>
    <source>
        <strain evidence="15 16">S-613</strain>
    </source>
</reference>
<dbReference type="UniPathway" id="UPA00219"/>
<dbReference type="HAMAP" id="MF_02019">
    <property type="entry name" value="MurF"/>
    <property type="match status" value="1"/>
</dbReference>
<dbReference type="PANTHER" id="PTHR43024:SF1">
    <property type="entry name" value="UDP-N-ACETYLMURAMOYL-TRIPEPTIDE--D-ALANYL-D-ALANINE LIGASE"/>
    <property type="match status" value="1"/>
</dbReference>
<evidence type="ECO:0000256" key="3">
    <source>
        <dbReference type="ARBA" id="ARBA00022618"/>
    </source>
</evidence>
<evidence type="ECO:0000256" key="8">
    <source>
        <dbReference type="ARBA" id="ARBA00023306"/>
    </source>
</evidence>
<dbReference type="OrthoDB" id="9800958at2"/>
<dbReference type="InterPro" id="IPR013221">
    <property type="entry name" value="Mur_ligase_cen"/>
</dbReference>
<dbReference type="GO" id="GO:0008360">
    <property type="term" value="P:regulation of cell shape"/>
    <property type="evidence" value="ECO:0007669"/>
    <property type="project" value="UniProtKB-KW"/>
</dbReference>
<dbReference type="InterPro" id="IPR051046">
    <property type="entry name" value="MurCDEF_CellWall_CoF430Synth"/>
</dbReference>
<keyword evidence="1 10" id="KW-0963">Cytoplasm</keyword>
<keyword evidence="5 10" id="KW-0067">ATP-binding</keyword>
<dbReference type="RefSeq" id="WP_075726819.1">
    <property type="nucleotide sequence ID" value="NZ_CP009245.1"/>
</dbReference>
<evidence type="ECO:0000256" key="1">
    <source>
        <dbReference type="ARBA" id="ARBA00022490"/>
    </source>
</evidence>
<evidence type="ECO:0000259" key="13">
    <source>
        <dbReference type="Pfam" id="PF02875"/>
    </source>
</evidence>
<keyword evidence="7 10" id="KW-0573">Peptidoglycan synthesis</keyword>
<dbReference type="PANTHER" id="PTHR43024">
    <property type="entry name" value="UDP-N-ACETYLMURAMOYL-TRIPEPTIDE--D-ALANYL-D-ALANINE LIGASE"/>
    <property type="match status" value="1"/>
</dbReference>
<evidence type="ECO:0000256" key="5">
    <source>
        <dbReference type="ARBA" id="ARBA00022840"/>
    </source>
</evidence>
<dbReference type="SUPFAM" id="SSF63418">
    <property type="entry name" value="MurE/MurF N-terminal domain"/>
    <property type="match status" value="1"/>
</dbReference>
<feature type="domain" description="Mur ligase central" evidence="14">
    <location>
        <begin position="132"/>
        <end position="323"/>
    </location>
</feature>
<evidence type="ECO:0000256" key="10">
    <source>
        <dbReference type="HAMAP-Rule" id="MF_02019"/>
    </source>
</evidence>
<keyword evidence="16" id="KW-1185">Reference proteome</keyword>
<sequence>MIPLTLDEIATITGGTCDLVDDPSIQVTAGVEFDSRKLQPGGLFVALPGLRVDGHDFARDAVKNHGAVAALAARPVDAPAVIAPAQEQPEDNAEAFANDPTGAAATVLAAMSALARHVADDLVHRGMTIIGVTGSAGKTSTKDMMATVFSAAGPTVAPPGSFNNEIGHPYTVLKCDRTTKYLVAEMSARGLGHVAHLAQVAPPRIGVVLNVGTAHLGEFGGREVIAQAKGELVEALPAAADGGVAVLNADDAFVSAMAERTQAKVVRFSTQDPAAEYFADEITLDELARPSFVVCHAQHRIPLTLHVSGEHQVANALAAIAAAVESGIALEKAVEAMAHHTAASANRMDIQSRPDGLTVINDSYNANPDSMRAGIDALARISAARGGAHTIAVLGQMGELGEASTEEHVALAEVLHERGISTLVAVGTGVHTGALANRAAEIGVHTMTADSVDAAINLVENELATVIADGVPSPVVLVKASYAEGLWRVAHGLVGNPA</sequence>
<dbReference type="EMBL" id="CP009245">
    <property type="protein sequence ID" value="APT85092.1"/>
    <property type="molecule type" value="Genomic_DNA"/>
</dbReference>
<comment type="similarity">
    <text evidence="10">Belongs to the MurCDEF family. MurF subfamily.</text>
</comment>
<evidence type="ECO:0000256" key="9">
    <source>
        <dbReference type="ARBA" id="ARBA00023316"/>
    </source>
</evidence>
<dbReference type="GO" id="GO:0047480">
    <property type="term" value="F:UDP-N-acetylmuramoyl-tripeptide-D-alanyl-D-alanine ligase activity"/>
    <property type="evidence" value="ECO:0007669"/>
    <property type="project" value="UniProtKB-UniRule"/>
</dbReference>
<keyword evidence="3 10" id="KW-0132">Cell division</keyword>
<keyword evidence="9 10" id="KW-0961">Cell wall biogenesis/degradation</keyword>
<feature type="domain" description="Mur ligase N-terminal catalytic" evidence="12">
    <location>
        <begin position="30"/>
        <end position="95"/>
    </location>
</feature>
<dbReference type="GO" id="GO:0005737">
    <property type="term" value="C:cytoplasm"/>
    <property type="evidence" value="ECO:0007669"/>
    <property type="project" value="UniProtKB-SubCell"/>
</dbReference>
<evidence type="ECO:0000256" key="4">
    <source>
        <dbReference type="ARBA" id="ARBA00022741"/>
    </source>
</evidence>
<dbReference type="InterPro" id="IPR036565">
    <property type="entry name" value="Mur-like_cat_sf"/>
</dbReference>
<dbReference type="InterPro" id="IPR036615">
    <property type="entry name" value="Mur_ligase_C_dom_sf"/>
</dbReference>
<dbReference type="GO" id="GO:0071555">
    <property type="term" value="P:cell wall organization"/>
    <property type="evidence" value="ECO:0007669"/>
    <property type="project" value="UniProtKB-KW"/>
</dbReference>
<dbReference type="SUPFAM" id="SSF53244">
    <property type="entry name" value="MurD-like peptide ligases, peptide-binding domain"/>
    <property type="match status" value="1"/>
</dbReference>
<name>A0A1L7CGV3_9CORY</name>
<comment type="function">
    <text evidence="10 11">Involved in cell wall formation. Catalyzes the final step in the synthesis of UDP-N-acetylmuramoyl-pentapeptide, the precursor of murein.</text>
</comment>
<dbReference type="Pfam" id="PF08245">
    <property type="entry name" value="Mur_ligase_M"/>
    <property type="match status" value="1"/>
</dbReference>
<dbReference type="GO" id="GO:0005524">
    <property type="term" value="F:ATP binding"/>
    <property type="evidence" value="ECO:0007669"/>
    <property type="project" value="UniProtKB-UniRule"/>
</dbReference>
<dbReference type="InterPro" id="IPR035911">
    <property type="entry name" value="MurE/MurF_N"/>
</dbReference>
<dbReference type="InterPro" id="IPR004101">
    <property type="entry name" value="Mur_ligase_C"/>
</dbReference>
<evidence type="ECO:0000259" key="12">
    <source>
        <dbReference type="Pfam" id="PF01225"/>
    </source>
</evidence>
<accession>A0A1L7CGV3</accession>
<keyword evidence="2 10" id="KW-0436">Ligase</keyword>
<evidence type="ECO:0000256" key="11">
    <source>
        <dbReference type="RuleBase" id="RU004136"/>
    </source>
</evidence>
<organism evidence="15 16">
    <name type="scientific">Corynebacterium aquilae DSM 44791</name>
    <dbReference type="NCBI Taxonomy" id="1431546"/>
    <lineage>
        <taxon>Bacteria</taxon>
        <taxon>Bacillati</taxon>
        <taxon>Actinomycetota</taxon>
        <taxon>Actinomycetes</taxon>
        <taxon>Mycobacteriales</taxon>
        <taxon>Corynebacteriaceae</taxon>
        <taxon>Corynebacterium</taxon>
    </lineage>
</organism>
<dbReference type="Pfam" id="PF02875">
    <property type="entry name" value="Mur_ligase_C"/>
    <property type="match status" value="1"/>
</dbReference>
<dbReference type="Pfam" id="PF01225">
    <property type="entry name" value="Mur_ligase"/>
    <property type="match status" value="1"/>
</dbReference>
<comment type="subcellular location">
    <subcellularLocation>
        <location evidence="10 11">Cytoplasm</location>
    </subcellularLocation>
</comment>
<dbReference type="InterPro" id="IPR005863">
    <property type="entry name" value="UDP-N-AcMur_synth"/>
</dbReference>
<dbReference type="GO" id="GO:0051301">
    <property type="term" value="P:cell division"/>
    <property type="evidence" value="ECO:0007669"/>
    <property type="project" value="UniProtKB-KW"/>
</dbReference>
<comment type="catalytic activity">
    <reaction evidence="10 11">
        <text>D-alanyl-D-alanine + UDP-N-acetyl-alpha-D-muramoyl-L-alanyl-gamma-D-glutamyl-meso-2,6-diaminopimelate + ATP = UDP-N-acetyl-alpha-D-muramoyl-L-alanyl-gamma-D-glutamyl-meso-2,6-diaminopimeloyl-D-alanyl-D-alanine + ADP + phosphate + H(+)</text>
        <dbReference type="Rhea" id="RHEA:28374"/>
        <dbReference type="ChEBI" id="CHEBI:15378"/>
        <dbReference type="ChEBI" id="CHEBI:30616"/>
        <dbReference type="ChEBI" id="CHEBI:43474"/>
        <dbReference type="ChEBI" id="CHEBI:57822"/>
        <dbReference type="ChEBI" id="CHEBI:61386"/>
        <dbReference type="ChEBI" id="CHEBI:83905"/>
        <dbReference type="ChEBI" id="CHEBI:456216"/>
        <dbReference type="EC" id="6.3.2.10"/>
    </reaction>
</comment>
<evidence type="ECO:0000313" key="16">
    <source>
        <dbReference type="Proteomes" id="UP000185478"/>
    </source>
</evidence>
<dbReference type="SUPFAM" id="SSF53623">
    <property type="entry name" value="MurD-like peptide ligases, catalytic domain"/>
    <property type="match status" value="1"/>
</dbReference>
<dbReference type="EC" id="6.3.2.10" evidence="10 11"/>
<gene>
    <name evidence="10" type="primary">murF</name>
    <name evidence="15" type="ORF">CAQU_08445</name>
</gene>
<dbReference type="AlphaFoldDB" id="A0A1L7CGV3"/>
<dbReference type="NCBIfam" id="TIGR01143">
    <property type="entry name" value="murF"/>
    <property type="match status" value="1"/>
</dbReference>
<dbReference type="Gene3D" id="3.40.1190.10">
    <property type="entry name" value="Mur-like, catalytic domain"/>
    <property type="match status" value="1"/>
</dbReference>
<dbReference type="Proteomes" id="UP000185478">
    <property type="component" value="Chromosome"/>
</dbReference>
<evidence type="ECO:0000313" key="15">
    <source>
        <dbReference type="EMBL" id="APT85092.1"/>
    </source>
</evidence>
<dbReference type="InterPro" id="IPR000713">
    <property type="entry name" value="Mur_ligase_N"/>
</dbReference>
<protein>
    <recommendedName>
        <fullName evidence="10 11">UDP-N-acetylmuramoyl-tripeptide--D-alanyl-D-alanine ligase</fullName>
        <ecNumber evidence="10 11">6.3.2.10</ecNumber>
    </recommendedName>
    <alternativeName>
        <fullName evidence="10">D-alanyl-D-alanine-adding enzyme</fullName>
    </alternativeName>
</protein>
<feature type="binding site" evidence="10">
    <location>
        <begin position="134"/>
        <end position="140"/>
    </location>
    <ligand>
        <name>ATP</name>
        <dbReference type="ChEBI" id="CHEBI:30616"/>
    </ligand>
</feature>
<dbReference type="STRING" id="1431546.CAQU_08445"/>
<evidence type="ECO:0000256" key="6">
    <source>
        <dbReference type="ARBA" id="ARBA00022960"/>
    </source>
</evidence>
<feature type="domain" description="Mur ligase C-terminal" evidence="13">
    <location>
        <begin position="347"/>
        <end position="462"/>
    </location>
</feature>
<comment type="pathway">
    <text evidence="10 11">Cell wall biogenesis; peptidoglycan biosynthesis.</text>
</comment>
<dbReference type="GO" id="GO:0008766">
    <property type="term" value="F:UDP-N-acetylmuramoylalanyl-D-glutamyl-2,6-diaminopimelate-D-alanyl-D-alanine ligase activity"/>
    <property type="evidence" value="ECO:0007669"/>
    <property type="project" value="RHEA"/>
</dbReference>
<keyword evidence="6 10" id="KW-0133">Cell shape</keyword>
<dbReference type="KEGG" id="caqu:CAQU_08445"/>
<evidence type="ECO:0000256" key="7">
    <source>
        <dbReference type="ARBA" id="ARBA00022984"/>
    </source>
</evidence>
<keyword evidence="4 10" id="KW-0547">Nucleotide-binding</keyword>
<keyword evidence="8 10" id="KW-0131">Cell cycle</keyword>
<evidence type="ECO:0000259" key="14">
    <source>
        <dbReference type="Pfam" id="PF08245"/>
    </source>
</evidence>
<dbReference type="Gene3D" id="3.40.1390.10">
    <property type="entry name" value="MurE/MurF, N-terminal domain"/>
    <property type="match status" value="1"/>
</dbReference>